<dbReference type="Pfam" id="PF13470">
    <property type="entry name" value="PIN_3"/>
    <property type="match status" value="1"/>
</dbReference>
<evidence type="ECO:0000313" key="2">
    <source>
        <dbReference type="EMBL" id="TQD48333.1"/>
    </source>
</evidence>
<dbReference type="InterPro" id="IPR002850">
    <property type="entry name" value="PIN_toxin-like"/>
</dbReference>
<dbReference type="InterPro" id="IPR029060">
    <property type="entry name" value="PIN-like_dom_sf"/>
</dbReference>
<dbReference type="Proteomes" id="UP000318212">
    <property type="component" value="Unassembled WGS sequence"/>
</dbReference>
<proteinExistence type="predicted"/>
<dbReference type="PANTHER" id="PTHR34610">
    <property type="entry name" value="SSL7007 PROTEIN"/>
    <property type="match status" value="1"/>
</dbReference>
<keyword evidence="3" id="KW-1185">Reference proteome</keyword>
<dbReference type="AlphaFoldDB" id="A0A508AHG2"/>
<dbReference type="SUPFAM" id="SSF88723">
    <property type="entry name" value="PIN domain-like"/>
    <property type="match status" value="1"/>
</dbReference>
<comment type="caution">
    <text evidence="2">The sequence shown here is derived from an EMBL/GenBank/DDBJ whole genome shotgun (WGS) entry which is preliminary data.</text>
</comment>
<dbReference type="EMBL" id="VICE01000048">
    <property type="protein sequence ID" value="TQD48333.1"/>
    <property type="molecule type" value="Genomic_DNA"/>
</dbReference>
<dbReference type="PANTHER" id="PTHR34610:SF3">
    <property type="entry name" value="SSL7007 PROTEIN"/>
    <property type="match status" value="1"/>
</dbReference>
<reference evidence="2 3" key="1">
    <citation type="submission" date="2019-06" db="EMBL/GenBank/DDBJ databases">
        <title>Lysobacter alkalisoli sp. nov. isolated from saline soil.</title>
        <authorList>
            <person name="Sun J.-Q."/>
            <person name="Xu L."/>
        </authorList>
    </citation>
    <scope>NUCLEOTIDE SEQUENCE [LARGE SCALE GENOMIC DNA]</scope>
    <source>
        <strain evidence="2 3">JCM 31130</strain>
    </source>
</reference>
<gene>
    <name evidence="2" type="ORF">FKV25_04785</name>
</gene>
<name>A0A508AHG2_9GAMM</name>
<dbReference type="InterPro" id="IPR002716">
    <property type="entry name" value="PIN_dom"/>
</dbReference>
<feature type="domain" description="PIN" evidence="1">
    <location>
        <begin position="2"/>
        <end position="115"/>
    </location>
</feature>
<accession>A0A508AHG2</accession>
<evidence type="ECO:0000313" key="3">
    <source>
        <dbReference type="Proteomes" id="UP000318212"/>
    </source>
</evidence>
<dbReference type="OrthoDB" id="9802272at2"/>
<sequence>MVLDTNAWLDLLVFEDPRIAAIRAALAEDRLVAFTDAGCREEWRRVLDYPLLALGPPRQASLMRAFDALARPHQGDATGAIDASPLPRCRDPDDQKFLELTRACGARWLVSRDKALLRLNRKTVRDHDFGVLVPEAWPPDEDASPAQSSKR</sequence>
<protein>
    <submittedName>
        <fullName evidence="2">PIN domain-containing protein</fullName>
    </submittedName>
</protein>
<organism evidence="2 3">
    <name type="scientific">Marilutibacter aestuarii</name>
    <dbReference type="NCBI Taxonomy" id="1706195"/>
    <lineage>
        <taxon>Bacteria</taxon>
        <taxon>Pseudomonadati</taxon>
        <taxon>Pseudomonadota</taxon>
        <taxon>Gammaproteobacteria</taxon>
        <taxon>Lysobacterales</taxon>
        <taxon>Lysobacteraceae</taxon>
        <taxon>Marilutibacter</taxon>
    </lineage>
</organism>
<evidence type="ECO:0000259" key="1">
    <source>
        <dbReference type="Pfam" id="PF13470"/>
    </source>
</evidence>